<dbReference type="PROSITE" id="PS50042">
    <property type="entry name" value="CNMP_BINDING_3"/>
    <property type="match status" value="1"/>
</dbReference>
<dbReference type="EMBL" id="CP059693">
    <property type="protein sequence ID" value="WDE13816.1"/>
    <property type="molecule type" value="Genomic_DNA"/>
</dbReference>
<protein>
    <submittedName>
        <fullName evidence="2">Crp/Fnr family transcriptional regulator</fullName>
    </submittedName>
</protein>
<name>A0ABY7VJQ8_9GAMM</name>
<dbReference type="Pfam" id="PF00027">
    <property type="entry name" value="cNMP_binding"/>
    <property type="match status" value="1"/>
</dbReference>
<sequence length="213" mass="24450">MNLTKLPIKTISASSPLGKSAFLALRKAMSAYYPISEQTWQELVDICELVSVEKNQFLYLQGRLPESFAFVYSGLFRLFISDEKGNEYNKMFFDEDSFPGSMVALLKGQVSRFAIEALEKSTVVTIHFSGFRRLLAAKEDLKMYHIHYLEQNWLIAKEAREVALVQEEAQARYLRFLAEYPQLESRLPQYHIASHLGITATQLSRIRKQLGGK</sequence>
<dbReference type="InterPro" id="IPR014710">
    <property type="entry name" value="RmlC-like_jellyroll"/>
</dbReference>
<accession>A0ABY7VJQ8</accession>
<reference evidence="2 3" key="1">
    <citation type="journal article" date="2022" name="Mar. Drugs">
        <title>Bioassay-Guided Fractionation Leads to the Detection of Cholic Acid Generated by the Rare Thalassomonas sp.</title>
        <authorList>
            <person name="Pheiffer F."/>
            <person name="Schneider Y.K."/>
            <person name="Hansen E.H."/>
            <person name="Andersen J.H."/>
            <person name="Isaksson J."/>
            <person name="Busche T."/>
            <person name="R C."/>
            <person name="Kalinowski J."/>
            <person name="Zyl L.V."/>
            <person name="Trindade M."/>
        </authorList>
    </citation>
    <scope>NUCLEOTIDE SEQUENCE [LARGE SCALE GENOMIC DNA]</scope>
    <source>
        <strain evidence="2 3">A5K-61T</strain>
    </source>
</reference>
<gene>
    <name evidence="2" type="ORF">H3N35_10480</name>
</gene>
<dbReference type="Proteomes" id="UP001215231">
    <property type="component" value="Chromosome"/>
</dbReference>
<feature type="domain" description="Cyclic nucleotide-binding" evidence="1">
    <location>
        <begin position="31"/>
        <end position="152"/>
    </location>
</feature>
<organism evidence="2 3">
    <name type="scientific">Thalassomonas haliotis</name>
    <dbReference type="NCBI Taxonomy" id="485448"/>
    <lineage>
        <taxon>Bacteria</taxon>
        <taxon>Pseudomonadati</taxon>
        <taxon>Pseudomonadota</taxon>
        <taxon>Gammaproteobacteria</taxon>
        <taxon>Alteromonadales</taxon>
        <taxon>Colwelliaceae</taxon>
        <taxon>Thalassomonas</taxon>
    </lineage>
</organism>
<evidence type="ECO:0000313" key="3">
    <source>
        <dbReference type="Proteomes" id="UP001215231"/>
    </source>
</evidence>
<evidence type="ECO:0000259" key="1">
    <source>
        <dbReference type="PROSITE" id="PS50042"/>
    </source>
</evidence>
<dbReference type="SUPFAM" id="SSF51206">
    <property type="entry name" value="cAMP-binding domain-like"/>
    <property type="match status" value="1"/>
</dbReference>
<dbReference type="InterPro" id="IPR000595">
    <property type="entry name" value="cNMP-bd_dom"/>
</dbReference>
<dbReference type="Gene3D" id="2.60.120.10">
    <property type="entry name" value="Jelly Rolls"/>
    <property type="match status" value="1"/>
</dbReference>
<evidence type="ECO:0000313" key="2">
    <source>
        <dbReference type="EMBL" id="WDE13816.1"/>
    </source>
</evidence>
<dbReference type="CDD" id="cd00038">
    <property type="entry name" value="CAP_ED"/>
    <property type="match status" value="1"/>
</dbReference>
<keyword evidence="3" id="KW-1185">Reference proteome</keyword>
<proteinExistence type="predicted"/>
<dbReference type="InterPro" id="IPR018490">
    <property type="entry name" value="cNMP-bd_dom_sf"/>
</dbReference>